<gene>
    <name evidence="1" type="ORF">RRG08_030151</name>
</gene>
<evidence type="ECO:0000313" key="1">
    <source>
        <dbReference type="EMBL" id="KAK3774069.1"/>
    </source>
</evidence>
<dbReference type="EMBL" id="JAWDGP010003469">
    <property type="protein sequence ID" value="KAK3774069.1"/>
    <property type="molecule type" value="Genomic_DNA"/>
</dbReference>
<accession>A0AAE0ZR56</accession>
<dbReference type="AlphaFoldDB" id="A0AAE0ZR56"/>
<reference evidence="1" key="1">
    <citation type="journal article" date="2023" name="G3 (Bethesda)">
        <title>A reference genome for the long-term kleptoplast-retaining sea slug Elysia crispata morphotype clarki.</title>
        <authorList>
            <person name="Eastman K.E."/>
            <person name="Pendleton A.L."/>
            <person name="Shaikh M.A."/>
            <person name="Suttiyut T."/>
            <person name="Ogas R."/>
            <person name="Tomko P."/>
            <person name="Gavelis G."/>
            <person name="Widhalm J.R."/>
            <person name="Wisecaver J.H."/>
        </authorList>
    </citation>
    <scope>NUCLEOTIDE SEQUENCE</scope>
    <source>
        <strain evidence="1">ECLA1</strain>
    </source>
</reference>
<dbReference type="Proteomes" id="UP001283361">
    <property type="component" value="Unassembled WGS sequence"/>
</dbReference>
<protein>
    <submittedName>
        <fullName evidence="1">Uncharacterized protein</fullName>
    </submittedName>
</protein>
<sequence>MIFDCETVRYSQQGIHKIVATALFNIWYFMPGLQSIRELQGSRLDCRNNKDVLKTSGPGVGSAGAHDIMQLAVELSLC</sequence>
<evidence type="ECO:0000313" key="2">
    <source>
        <dbReference type="Proteomes" id="UP001283361"/>
    </source>
</evidence>
<keyword evidence="2" id="KW-1185">Reference proteome</keyword>
<organism evidence="1 2">
    <name type="scientific">Elysia crispata</name>
    <name type="common">lettuce slug</name>
    <dbReference type="NCBI Taxonomy" id="231223"/>
    <lineage>
        <taxon>Eukaryota</taxon>
        <taxon>Metazoa</taxon>
        <taxon>Spiralia</taxon>
        <taxon>Lophotrochozoa</taxon>
        <taxon>Mollusca</taxon>
        <taxon>Gastropoda</taxon>
        <taxon>Heterobranchia</taxon>
        <taxon>Euthyneura</taxon>
        <taxon>Panpulmonata</taxon>
        <taxon>Sacoglossa</taxon>
        <taxon>Placobranchoidea</taxon>
        <taxon>Plakobranchidae</taxon>
        <taxon>Elysia</taxon>
    </lineage>
</organism>
<comment type="caution">
    <text evidence="1">The sequence shown here is derived from an EMBL/GenBank/DDBJ whole genome shotgun (WGS) entry which is preliminary data.</text>
</comment>
<proteinExistence type="predicted"/>
<name>A0AAE0ZR56_9GAST</name>